<dbReference type="OrthoDB" id="9813732at2"/>
<evidence type="ECO:0000256" key="9">
    <source>
        <dbReference type="SAM" id="MobiDB-lite"/>
    </source>
</evidence>
<name>A0A4S8P1I9_9HYPH</name>
<dbReference type="EMBL" id="STGV01000002">
    <property type="protein sequence ID" value="THV23788.1"/>
    <property type="molecule type" value="Genomic_DNA"/>
</dbReference>
<dbReference type="SUPFAM" id="SSF48695">
    <property type="entry name" value="Multiheme cytochromes"/>
    <property type="match status" value="1"/>
</dbReference>
<reference evidence="11 12" key="1">
    <citation type="submission" date="2019-04" db="EMBL/GenBank/DDBJ databases">
        <title>Genome sequence of strain shin9-1.</title>
        <authorList>
            <person name="Gao J."/>
            <person name="Sun J."/>
        </authorList>
    </citation>
    <scope>NUCLEOTIDE SEQUENCE [LARGE SCALE GENOMIC DNA]</scope>
    <source>
        <strain evidence="12">shin9-1</strain>
    </source>
</reference>
<dbReference type="AlphaFoldDB" id="A0A4S8P1I9"/>
<dbReference type="GO" id="GO:0030077">
    <property type="term" value="C:plasma membrane light-harvesting complex"/>
    <property type="evidence" value="ECO:0007669"/>
    <property type="project" value="InterPro"/>
</dbReference>
<keyword evidence="7" id="KW-0249">Electron transport</keyword>
<evidence type="ECO:0000256" key="2">
    <source>
        <dbReference type="ARBA" id="ARBA00015978"/>
    </source>
</evidence>
<dbReference type="NCBIfam" id="NF040706">
    <property type="entry name" value="photo_cyt_PufC"/>
    <property type="match status" value="1"/>
</dbReference>
<keyword evidence="8" id="KW-0408">Iron</keyword>
<feature type="compositionally biased region" description="Low complexity" evidence="9">
    <location>
        <begin position="359"/>
        <end position="389"/>
    </location>
</feature>
<feature type="chain" id="PRO_5020551476" description="Photosynthetic reaction center cytochrome c subunit" evidence="10">
    <location>
        <begin position="24"/>
        <end position="423"/>
    </location>
</feature>
<comment type="function">
    <text evidence="1">The reaction center of purple bacteria contains a tightly bound cytochrome molecule which re-reduces the photo oxidized primary electron donor.</text>
</comment>
<keyword evidence="12" id="KW-1185">Reference proteome</keyword>
<feature type="region of interest" description="Disordered" evidence="9">
    <location>
        <begin position="357"/>
        <end position="423"/>
    </location>
</feature>
<proteinExistence type="predicted"/>
<evidence type="ECO:0000256" key="7">
    <source>
        <dbReference type="ARBA" id="ARBA00022982"/>
    </source>
</evidence>
<keyword evidence="5" id="KW-0349">Heme</keyword>
<evidence type="ECO:0000256" key="6">
    <source>
        <dbReference type="ARBA" id="ARBA00022723"/>
    </source>
</evidence>
<keyword evidence="3" id="KW-0813">Transport</keyword>
<keyword evidence="4" id="KW-0602">Photosynthesis</keyword>
<evidence type="ECO:0000256" key="10">
    <source>
        <dbReference type="SAM" id="SignalP"/>
    </source>
</evidence>
<dbReference type="CDD" id="cd09224">
    <property type="entry name" value="CytoC_RC"/>
    <property type="match status" value="1"/>
</dbReference>
<dbReference type="Gene3D" id="1.10.468.10">
    <property type="entry name" value="Photosynthetic Reaction Center, subunit C, domain 2"/>
    <property type="match status" value="2"/>
</dbReference>
<dbReference type="Proteomes" id="UP000308828">
    <property type="component" value="Unassembled WGS sequence"/>
</dbReference>
<dbReference type="InterPro" id="IPR003158">
    <property type="entry name" value="Photosyn_RC_cyt_c-su"/>
</dbReference>
<evidence type="ECO:0000313" key="12">
    <source>
        <dbReference type="Proteomes" id="UP000308828"/>
    </source>
</evidence>
<dbReference type="Pfam" id="PF02276">
    <property type="entry name" value="CytoC_RC"/>
    <property type="match status" value="1"/>
</dbReference>
<evidence type="ECO:0000313" key="11">
    <source>
        <dbReference type="EMBL" id="THV23788.1"/>
    </source>
</evidence>
<keyword evidence="10" id="KW-0732">Signal</keyword>
<gene>
    <name evidence="11" type="ORF">FAA97_07310</name>
</gene>
<sequence length="423" mass="45017">MKLWIPFAISAGSLLTIASFVGAGWDAPPVESTQIGFRGTGMYIHRDVEKQEALKVANVVPPAPWQADPAGDKARDLYENVQVLGDLSDDQFNQFMASITEWISPEAGCNYCHNPENLASDEVYQKVVARRMIQMTQAINVDWSAHVGQAGATCYTCHRGQAIPANYWYEDLAPKPAGGMTQNRAGQNVVAKFGGNSSLPQNVLKDYLLDAKQIRVHSTTALPTGTNLTGTKQTEATWSLMMHMSESLGVNCTTCHNSRAFNAWDESPPQRVTAWHGIRMTRDINANYMVGLTPVFPEHRKGPEGDTFKVGCASCHAGVQKPLYGVSMLQDYVDALGKKGPTEVPDFTTYQPGTTQRMAAAGAASPTAVSPAATANDPATASPPSETPAASPPAETPAATPPTDAPAAEPPAAAPPAATPPAN</sequence>
<dbReference type="GO" id="GO:0019684">
    <property type="term" value="P:photosynthesis, light reaction"/>
    <property type="evidence" value="ECO:0007669"/>
    <property type="project" value="InterPro"/>
</dbReference>
<dbReference type="InterPro" id="IPR023119">
    <property type="entry name" value="Multihaem_cyt_PRC_cyt_su-like"/>
</dbReference>
<dbReference type="InterPro" id="IPR036280">
    <property type="entry name" value="Multihaem_cyt_sf"/>
</dbReference>
<dbReference type="GO" id="GO:0020037">
    <property type="term" value="F:heme binding"/>
    <property type="evidence" value="ECO:0007669"/>
    <property type="project" value="InterPro"/>
</dbReference>
<feature type="compositionally biased region" description="Pro residues" evidence="9">
    <location>
        <begin position="390"/>
        <end position="423"/>
    </location>
</feature>
<evidence type="ECO:0000256" key="4">
    <source>
        <dbReference type="ARBA" id="ARBA00022531"/>
    </source>
</evidence>
<organism evidence="11 12">
    <name type="scientific">Peteryoungia ipomoeae</name>
    <dbReference type="NCBI Taxonomy" id="1210932"/>
    <lineage>
        <taxon>Bacteria</taxon>
        <taxon>Pseudomonadati</taxon>
        <taxon>Pseudomonadota</taxon>
        <taxon>Alphaproteobacteria</taxon>
        <taxon>Hyphomicrobiales</taxon>
        <taxon>Rhizobiaceae</taxon>
        <taxon>Peteryoungia</taxon>
    </lineage>
</organism>
<feature type="signal peptide" evidence="10">
    <location>
        <begin position="1"/>
        <end position="23"/>
    </location>
</feature>
<keyword evidence="6" id="KW-0479">Metal-binding</keyword>
<dbReference type="GO" id="GO:0009055">
    <property type="term" value="F:electron transfer activity"/>
    <property type="evidence" value="ECO:0007669"/>
    <property type="project" value="InterPro"/>
</dbReference>
<accession>A0A4S8P1I9</accession>
<dbReference type="GO" id="GO:0005506">
    <property type="term" value="F:iron ion binding"/>
    <property type="evidence" value="ECO:0007669"/>
    <property type="project" value="InterPro"/>
</dbReference>
<dbReference type="RefSeq" id="WP_136597884.1">
    <property type="nucleotide sequence ID" value="NZ_STGV01000002.1"/>
</dbReference>
<evidence type="ECO:0000256" key="5">
    <source>
        <dbReference type="ARBA" id="ARBA00022617"/>
    </source>
</evidence>
<comment type="caution">
    <text evidence="11">The sequence shown here is derived from an EMBL/GenBank/DDBJ whole genome shotgun (WGS) entry which is preliminary data.</text>
</comment>
<evidence type="ECO:0000256" key="1">
    <source>
        <dbReference type="ARBA" id="ARBA00003196"/>
    </source>
</evidence>
<evidence type="ECO:0000256" key="3">
    <source>
        <dbReference type="ARBA" id="ARBA00022448"/>
    </source>
</evidence>
<protein>
    <recommendedName>
        <fullName evidence="2">Photosynthetic reaction center cytochrome c subunit</fullName>
    </recommendedName>
</protein>
<evidence type="ECO:0000256" key="8">
    <source>
        <dbReference type="ARBA" id="ARBA00023004"/>
    </source>
</evidence>